<proteinExistence type="predicted"/>
<comment type="caution">
    <text evidence="2">The sequence shown here is derived from an EMBL/GenBank/DDBJ whole genome shotgun (WGS) entry which is preliminary data.</text>
</comment>
<dbReference type="Proteomes" id="UP000776276">
    <property type="component" value="Unassembled WGS sequence"/>
</dbReference>
<name>A0ABS6BFX0_9SPHN</name>
<reference evidence="2 3" key="1">
    <citation type="submission" date="2021-06" db="EMBL/GenBank/DDBJ databases">
        <title>Sphingomonas sp. XMGL2, whole genome shotgun sequencing project.</title>
        <authorList>
            <person name="Zhao G."/>
            <person name="Shen L."/>
        </authorList>
    </citation>
    <scope>NUCLEOTIDE SEQUENCE [LARGE SCALE GENOMIC DNA]</scope>
    <source>
        <strain evidence="2 3">XMGL2</strain>
    </source>
</reference>
<accession>A0ABS6BFX0</accession>
<dbReference type="EMBL" id="JAHKRT010000002">
    <property type="protein sequence ID" value="MBU3077183.1"/>
    <property type="molecule type" value="Genomic_DNA"/>
</dbReference>
<feature type="signal peptide" evidence="1">
    <location>
        <begin position="1"/>
        <end position="17"/>
    </location>
</feature>
<gene>
    <name evidence="2" type="ORF">KOF26_04820</name>
</gene>
<evidence type="ECO:0000313" key="3">
    <source>
        <dbReference type="Proteomes" id="UP000776276"/>
    </source>
</evidence>
<feature type="chain" id="PRO_5047212681" evidence="1">
    <location>
        <begin position="18"/>
        <end position="397"/>
    </location>
</feature>
<protein>
    <submittedName>
        <fullName evidence="2">Uncharacterized protein</fullName>
    </submittedName>
</protein>
<dbReference type="RefSeq" id="WP_216320965.1">
    <property type="nucleotide sequence ID" value="NZ_JAHKRT010000002.1"/>
</dbReference>
<keyword evidence="1" id="KW-0732">Signal</keyword>
<evidence type="ECO:0000313" key="2">
    <source>
        <dbReference type="EMBL" id="MBU3077183.1"/>
    </source>
</evidence>
<evidence type="ECO:0000256" key="1">
    <source>
        <dbReference type="SAM" id="SignalP"/>
    </source>
</evidence>
<sequence>MRGLILCAVLLSTATQAADTRWSAVATAGAGYSRNPFSTSGANYRGGSGFYSAAIAPTFDILTERTNVSLTGHASLQDYFKSYRESNSYGAGATITNQTTERLSLNARLSYDSSVIGSSVADIIDTPIDEPVDAGQDVGLFGTSDRRQTYGANAGFAYALSARDSINGSGFYTASRYHTLGNLGNYDSYGGSLAYQRQVSARVKLGLQGSASYNDYQRSEASLGGGLTKVYSPQATFDVQLSEIWTLNGAVGASFIKRGGDLSGSGTSTTFSGSITLCRRGQRHQECLNASRQVRPTGFAGTQNQTQIGLTSNYSLSERTRLNGSVSYTDLGGRGLGLAGGVIDRVFATNVGLSHQLTERLSVTSGAFYRRFAGSSTNVRSDLGGRLGLSYTLGDRR</sequence>
<organism evidence="2 3">
    <name type="scientific">Sphingomonas quercus</name>
    <dbReference type="NCBI Taxonomy" id="2842451"/>
    <lineage>
        <taxon>Bacteria</taxon>
        <taxon>Pseudomonadati</taxon>
        <taxon>Pseudomonadota</taxon>
        <taxon>Alphaproteobacteria</taxon>
        <taxon>Sphingomonadales</taxon>
        <taxon>Sphingomonadaceae</taxon>
        <taxon>Sphingomonas</taxon>
    </lineage>
</organism>
<keyword evidence="3" id="KW-1185">Reference proteome</keyword>